<reference evidence="7" key="1">
    <citation type="submission" date="2021-04" db="EMBL/GenBank/DDBJ databases">
        <title>Pseudonocardia sp. nov., isolated from sandy soil of mangrove forest.</title>
        <authorList>
            <person name="Zan Z."/>
            <person name="Huang R."/>
            <person name="Liu W."/>
        </authorList>
    </citation>
    <scope>NUCLEOTIDE SEQUENCE</scope>
    <source>
        <strain evidence="7">S2-4</strain>
    </source>
</reference>
<dbReference type="Pfam" id="PF17918">
    <property type="entry name" value="TetR_C_15"/>
    <property type="match status" value="1"/>
</dbReference>
<keyword evidence="8" id="KW-1185">Reference proteome</keyword>
<evidence type="ECO:0000256" key="4">
    <source>
        <dbReference type="PROSITE-ProRule" id="PRU00335"/>
    </source>
</evidence>
<proteinExistence type="predicted"/>
<dbReference type="EMBL" id="JAGSOV010000020">
    <property type="protein sequence ID" value="MCO1655282.1"/>
    <property type="molecule type" value="Genomic_DNA"/>
</dbReference>
<dbReference type="InterPro" id="IPR050109">
    <property type="entry name" value="HTH-type_TetR-like_transc_reg"/>
</dbReference>
<dbReference type="PRINTS" id="PR00455">
    <property type="entry name" value="HTHTETR"/>
</dbReference>
<evidence type="ECO:0000256" key="1">
    <source>
        <dbReference type="ARBA" id="ARBA00023015"/>
    </source>
</evidence>
<organism evidence="7 8">
    <name type="scientific">Pseudonocardia humida</name>
    <dbReference type="NCBI Taxonomy" id="2800819"/>
    <lineage>
        <taxon>Bacteria</taxon>
        <taxon>Bacillati</taxon>
        <taxon>Actinomycetota</taxon>
        <taxon>Actinomycetes</taxon>
        <taxon>Pseudonocardiales</taxon>
        <taxon>Pseudonocardiaceae</taxon>
        <taxon>Pseudonocardia</taxon>
    </lineage>
</organism>
<feature type="DNA-binding region" description="H-T-H motif" evidence="4">
    <location>
        <begin position="54"/>
        <end position="73"/>
    </location>
</feature>
<name>A0ABT0ZX20_9PSEU</name>
<keyword evidence="1" id="KW-0805">Transcription regulation</keyword>
<dbReference type="PANTHER" id="PTHR30055">
    <property type="entry name" value="HTH-TYPE TRANSCRIPTIONAL REGULATOR RUTR"/>
    <property type="match status" value="1"/>
</dbReference>
<gene>
    <name evidence="7" type="ORF">KDL28_09465</name>
</gene>
<dbReference type="SUPFAM" id="SSF46689">
    <property type="entry name" value="Homeodomain-like"/>
    <property type="match status" value="1"/>
</dbReference>
<dbReference type="PANTHER" id="PTHR30055:SF234">
    <property type="entry name" value="HTH-TYPE TRANSCRIPTIONAL REGULATOR BETI"/>
    <property type="match status" value="1"/>
</dbReference>
<dbReference type="Pfam" id="PF00440">
    <property type="entry name" value="TetR_N"/>
    <property type="match status" value="1"/>
</dbReference>
<evidence type="ECO:0000313" key="7">
    <source>
        <dbReference type="EMBL" id="MCO1655282.1"/>
    </source>
</evidence>
<evidence type="ECO:0000313" key="8">
    <source>
        <dbReference type="Proteomes" id="UP001165283"/>
    </source>
</evidence>
<protein>
    <submittedName>
        <fullName evidence="7">TetR/AcrR family transcriptional regulator</fullName>
    </submittedName>
</protein>
<accession>A0ABT0ZX20</accession>
<feature type="domain" description="HTH tetR-type" evidence="6">
    <location>
        <begin position="32"/>
        <end position="91"/>
    </location>
</feature>
<dbReference type="Proteomes" id="UP001165283">
    <property type="component" value="Unassembled WGS sequence"/>
</dbReference>
<keyword evidence="2 4" id="KW-0238">DNA-binding</keyword>
<dbReference type="InterPro" id="IPR001647">
    <property type="entry name" value="HTH_TetR"/>
</dbReference>
<feature type="region of interest" description="Disordered" evidence="5">
    <location>
        <begin position="1"/>
        <end position="33"/>
    </location>
</feature>
<comment type="caution">
    <text evidence="7">The sequence shown here is derived from an EMBL/GenBank/DDBJ whole genome shotgun (WGS) entry which is preliminary data.</text>
</comment>
<dbReference type="InterPro" id="IPR041669">
    <property type="entry name" value="TetR_C_15"/>
</dbReference>
<dbReference type="PROSITE" id="PS50977">
    <property type="entry name" value="HTH_TETR_2"/>
    <property type="match status" value="1"/>
</dbReference>
<sequence length="218" mass="23384">MRPASDQRRSRTTRVPGGPAGRRRTPSQQRSRDTVEVLLEGAAQVFDREGAAATTNRIAERAGVSIGTLYQYFPDKTGMLQALAERHVRRGIDRVEALAAELDARRPAWDETARAIAAAAVAEHTDRPRLHELMHRAAPLTPAGSALLADLHTRTIALIAGQLVRCGRGGADPARTAALVVHAADAQLHRVLLRDADPAAELVRTADALTAITGERPG</sequence>
<evidence type="ECO:0000256" key="3">
    <source>
        <dbReference type="ARBA" id="ARBA00023163"/>
    </source>
</evidence>
<dbReference type="InterPro" id="IPR009057">
    <property type="entry name" value="Homeodomain-like_sf"/>
</dbReference>
<keyword evidence="3" id="KW-0804">Transcription</keyword>
<dbReference type="Gene3D" id="1.10.357.10">
    <property type="entry name" value="Tetracycline Repressor, domain 2"/>
    <property type="match status" value="1"/>
</dbReference>
<evidence type="ECO:0000259" key="6">
    <source>
        <dbReference type="PROSITE" id="PS50977"/>
    </source>
</evidence>
<dbReference type="RefSeq" id="WP_252437057.1">
    <property type="nucleotide sequence ID" value="NZ_JAGSOV010000020.1"/>
</dbReference>
<evidence type="ECO:0000256" key="5">
    <source>
        <dbReference type="SAM" id="MobiDB-lite"/>
    </source>
</evidence>
<evidence type="ECO:0000256" key="2">
    <source>
        <dbReference type="ARBA" id="ARBA00023125"/>
    </source>
</evidence>